<dbReference type="SUPFAM" id="SSF53756">
    <property type="entry name" value="UDP-Glycosyltransferase/glycogen phosphorylase"/>
    <property type="match status" value="1"/>
</dbReference>
<feature type="domain" description="Glycosyltransferase subfamily 4-like N-terminal" evidence="3">
    <location>
        <begin position="21"/>
        <end position="172"/>
    </location>
</feature>
<dbReference type="EMBL" id="VNJK01000001">
    <property type="protein sequence ID" value="TVX91795.1"/>
    <property type="molecule type" value="Genomic_DNA"/>
</dbReference>
<dbReference type="Gene3D" id="3.40.50.2000">
    <property type="entry name" value="Glycogen Phosphorylase B"/>
    <property type="match status" value="2"/>
</dbReference>
<dbReference type="GO" id="GO:0016757">
    <property type="term" value="F:glycosyltransferase activity"/>
    <property type="evidence" value="ECO:0007669"/>
    <property type="project" value="InterPro"/>
</dbReference>
<name>A0A559IVX7_9BACL</name>
<protein>
    <submittedName>
        <fullName evidence="4">Glycosyltransferase</fullName>
    </submittedName>
</protein>
<feature type="region of interest" description="Disordered" evidence="1">
    <location>
        <begin position="440"/>
        <end position="463"/>
    </location>
</feature>
<evidence type="ECO:0000313" key="5">
    <source>
        <dbReference type="Proteomes" id="UP000318102"/>
    </source>
</evidence>
<organism evidence="4 5">
    <name type="scientific">Paenibacillus agilis</name>
    <dbReference type="NCBI Taxonomy" id="3020863"/>
    <lineage>
        <taxon>Bacteria</taxon>
        <taxon>Bacillati</taxon>
        <taxon>Bacillota</taxon>
        <taxon>Bacilli</taxon>
        <taxon>Bacillales</taxon>
        <taxon>Paenibacillaceae</taxon>
        <taxon>Paenibacillus</taxon>
    </lineage>
</organism>
<dbReference type="AlphaFoldDB" id="A0A559IVX7"/>
<dbReference type="RefSeq" id="WP_144986643.1">
    <property type="nucleotide sequence ID" value="NZ_VNJK01000001.1"/>
</dbReference>
<dbReference type="InterPro" id="IPR001296">
    <property type="entry name" value="Glyco_trans_1"/>
</dbReference>
<comment type="caution">
    <text evidence="4">The sequence shown here is derived from an EMBL/GenBank/DDBJ whole genome shotgun (WGS) entry which is preliminary data.</text>
</comment>
<reference evidence="4 5" key="1">
    <citation type="submission" date="2019-07" db="EMBL/GenBank/DDBJ databases">
        <authorList>
            <person name="Kim J."/>
        </authorList>
    </citation>
    <scope>NUCLEOTIDE SEQUENCE [LARGE SCALE GENOMIC DNA]</scope>
    <source>
        <strain evidence="4 5">N4</strain>
    </source>
</reference>
<dbReference type="PANTHER" id="PTHR12526:SF630">
    <property type="entry name" value="GLYCOSYLTRANSFERASE"/>
    <property type="match status" value="1"/>
</dbReference>
<keyword evidence="5" id="KW-1185">Reference proteome</keyword>
<gene>
    <name evidence="4" type="ORF">FPZ44_01205</name>
</gene>
<evidence type="ECO:0000259" key="2">
    <source>
        <dbReference type="Pfam" id="PF00534"/>
    </source>
</evidence>
<proteinExistence type="predicted"/>
<evidence type="ECO:0000313" key="4">
    <source>
        <dbReference type="EMBL" id="TVX91795.1"/>
    </source>
</evidence>
<evidence type="ECO:0000256" key="1">
    <source>
        <dbReference type="SAM" id="MobiDB-lite"/>
    </source>
</evidence>
<feature type="domain" description="Glycosyl transferase family 1" evidence="2">
    <location>
        <begin position="221"/>
        <end position="364"/>
    </location>
</feature>
<sequence>MIGETRKKPRVAMLITSLAGGGAEKAVSMLLQGFNPERYELHLIVNRKEGPYLSLLPSYVHVSEMNAPRLRSAWKAYIRTLRQVRPDIVISHMWENNVLNVVGRRLSGLRFGTVLCEHSSISRHRGKGVNMMRRWCYKRADAVVGCSHMMGEELKDILKVPRSLVHVIYNAVLNESFYRRANESVEHHWLQQGMVKGRTSRDSEVLEDTADQAGHLGGLASKIPVLLGLGRLSPEKRYDLLIEAVYLLHQRGHKVRALIIGEGAERERLTQLIGDRGLESWVELPGYASNPLPILRLADIYVQCSDVEGLPTALIEAVALGTSIVATRTATGTEEVLEGIHSALLVPCGDVEAMVDALEAQLEQLDVQQQDNEVPNVPIHSGIGDYTESESSREIAVSYTDSMDTQFQRLNKFTLSYVVEQYEALIRDVLQKHGIEETPLPNNFSPTEAITKEGGTVRRGVSR</sequence>
<accession>A0A559IVX7</accession>
<dbReference type="CDD" id="cd03811">
    <property type="entry name" value="GT4_GT28_WabH-like"/>
    <property type="match status" value="1"/>
</dbReference>
<dbReference type="PANTHER" id="PTHR12526">
    <property type="entry name" value="GLYCOSYLTRANSFERASE"/>
    <property type="match status" value="1"/>
</dbReference>
<dbReference type="OrthoDB" id="9813638at2"/>
<dbReference type="Pfam" id="PF13439">
    <property type="entry name" value="Glyco_transf_4"/>
    <property type="match status" value="1"/>
</dbReference>
<evidence type="ECO:0000259" key="3">
    <source>
        <dbReference type="Pfam" id="PF13439"/>
    </source>
</evidence>
<dbReference type="Pfam" id="PF00534">
    <property type="entry name" value="Glycos_transf_1"/>
    <property type="match status" value="1"/>
</dbReference>
<dbReference type="Proteomes" id="UP000318102">
    <property type="component" value="Unassembled WGS sequence"/>
</dbReference>
<dbReference type="InterPro" id="IPR028098">
    <property type="entry name" value="Glyco_trans_4-like_N"/>
</dbReference>